<reference evidence="2" key="1">
    <citation type="submission" date="2020-05" db="EMBL/GenBank/DDBJ databases">
        <authorList>
            <person name="Chiriac C."/>
            <person name="Salcher M."/>
            <person name="Ghai R."/>
            <person name="Kavagutti S V."/>
        </authorList>
    </citation>
    <scope>NUCLEOTIDE SEQUENCE</scope>
</reference>
<dbReference type="AlphaFoldDB" id="A0A6J7EX51"/>
<gene>
    <name evidence="2" type="ORF">UFOPK3472_00942</name>
</gene>
<evidence type="ECO:0000259" key="1">
    <source>
        <dbReference type="Pfam" id="PF22548"/>
    </source>
</evidence>
<accession>A0A6J7EX51</accession>
<dbReference type="Pfam" id="PF22548">
    <property type="entry name" value="AEP-TOTE"/>
    <property type="match status" value="1"/>
</dbReference>
<name>A0A6J7EX51_9ZZZZ</name>
<dbReference type="EMBL" id="CAFBLX010000044">
    <property type="protein sequence ID" value="CAB4884003.1"/>
    <property type="molecule type" value="Genomic_DNA"/>
</dbReference>
<evidence type="ECO:0000313" key="2">
    <source>
        <dbReference type="EMBL" id="CAB4884003.1"/>
    </source>
</evidence>
<protein>
    <submittedName>
        <fullName evidence="2">Unannotated protein</fullName>
    </submittedName>
</protein>
<organism evidence="2">
    <name type="scientific">freshwater metagenome</name>
    <dbReference type="NCBI Taxonomy" id="449393"/>
    <lineage>
        <taxon>unclassified sequences</taxon>
        <taxon>metagenomes</taxon>
        <taxon>ecological metagenomes</taxon>
    </lineage>
</organism>
<sequence length="302" mass="33938">MDETLVTEFAELFHGRLDVYGTEEGGCLRVTDSSWDNYVKTIANHLYSGTSTGTYPMVEMDGDWFVRWGCVDFDEGDEPSYIHAMNLHTVLGHFGVAAWLEKSRSKGWHCWVFASEWVPASTMRKALLGATETAKAPIKEINPKQETMTTGQVGNYVRLPYPHGWESTLRRCVIDPETSEVLPPAVFASIALQTRATISMIEEVMALWKSPPKPKMRPMQYDVSPAQTGNIGPLSKHILRSGPKNGSDRSTTLWALANSLHRDGVTYQEALDVVYEADRRWGKFLAREDSKTLDNMCSKLWG</sequence>
<dbReference type="InterPro" id="IPR054347">
    <property type="entry name" value="TOTE_primase"/>
</dbReference>
<feature type="domain" description="TOTE conflict system primase" evidence="1">
    <location>
        <begin position="40"/>
        <end position="175"/>
    </location>
</feature>
<proteinExistence type="predicted"/>